<protein>
    <submittedName>
        <fullName evidence="1">Uncharacterized protein</fullName>
    </submittedName>
</protein>
<gene>
    <name evidence="1" type="ORF">SKAU_G00134920</name>
</gene>
<dbReference type="AlphaFoldDB" id="A0A9Q1FR48"/>
<reference evidence="1" key="1">
    <citation type="journal article" date="2023" name="Science">
        <title>Genome structures resolve the early diversification of teleost fishes.</title>
        <authorList>
            <person name="Parey E."/>
            <person name="Louis A."/>
            <person name="Montfort J."/>
            <person name="Bouchez O."/>
            <person name="Roques C."/>
            <person name="Iampietro C."/>
            <person name="Lluch J."/>
            <person name="Castinel A."/>
            <person name="Donnadieu C."/>
            <person name="Desvignes T."/>
            <person name="Floi Bucao C."/>
            <person name="Jouanno E."/>
            <person name="Wen M."/>
            <person name="Mejri S."/>
            <person name="Dirks R."/>
            <person name="Jansen H."/>
            <person name="Henkel C."/>
            <person name="Chen W.J."/>
            <person name="Zahm M."/>
            <person name="Cabau C."/>
            <person name="Klopp C."/>
            <person name="Thompson A.W."/>
            <person name="Robinson-Rechavi M."/>
            <person name="Braasch I."/>
            <person name="Lecointre G."/>
            <person name="Bobe J."/>
            <person name="Postlethwait J.H."/>
            <person name="Berthelot C."/>
            <person name="Roest Crollius H."/>
            <person name="Guiguen Y."/>
        </authorList>
    </citation>
    <scope>NUCLEOTIDE SEQUENCE</scope>
    <source>
        <strain evidence="1">WJC10195</strain>
    </source>
</reference>
<dbReference type="EMBL" id="JAINUF010000004">
    <property type="protein sequence ID" value="KAJ8364661.1"/>
    <property type="molecule type" value="Genomic_DNA"/>
</dbReference>
<evidence type="ECO:0000313" key="2">
    <source>
        <dbReference type="Proteomes" id="UP001152622"/>
    </source>
</evidence>
<proteinExistence type="predicted"/>
<comment type="caution">
    <text evidence="1">The sequence shown here is derived from an EMBL/GenBank/DDBJ whole genome shotgun (WGS) entry which is preliminary data.</text>
</comment>
<dbReference type="Proteomes" id="UP001152622">
    <property type="component" value="Chromosome 4"/>
</dbReference>
<name>A0A9Q1FR48_SYNKA</name>
<organism evidence="1 2">
    <name type="scientific">Synaphobranchus kaupii</name>
    <name type="common">Kaup's arrowtooth eel</name>
    <dbReference type="NCBI Taxonomy" id="118154"/>
    <lineage>
        <taxon>Eukaryota</taxon>
        <taxon>Metazoa</taxon>
        <taxon>Chordata</taxon>
        <taxon>Craniata</taxon>
        <taxon>Vertebrata</taxon>
        <taxon>Euteleostomi</taxon>
        <taxon>Actinopterygii</taxon>
        <taxon>Neopterygii</taxon>
        <taxon>Teleostei</taxon>
        <taxon>Anguilliformes</taxon>
        <taxon>Synaphobranchidae</taxon>
        <taxon>Synaphobranchus</taxon>
    </lineage>
</organism>
<accession>A0A9Q1FR48</accession>
<evidence type="ECO:0000313" key="1">
    <source>
        <dbReference type="EMBL" id="KAJ8364661.1"/>
    </source>
</evidence>
<sequence>MKCCADVTRGLLMCNKRKQQRNDAEGENGSAGGQGLGCVCSTLASLEEARGTTPVFHRRGPGRALGGRWHKRSPSSSLTFPSFFCEKAIRLPTRMSDIVSLANMNLLGREEVKVVRLACHIPLPLPNMPPSATRLRADAPRDQRPLLQLPFVS</sequence>
<keyword evidence="2" id="KW-1185">Reference proteome</keyword>